<dbReference type="SUPFAM" id="SSF48403">
    <property type="entry name" value="Ankyrin repeat"/>
    <property type="match status" value="1"/>
</dbReference>
<feature type="region of interest" description="Disordered" evidence="8">
    <location>
        <begin position="337"/>
        <end position="367"/>
    </location>
</feature>
<dbReference type="GeneID" id="19192463"/>
<keyword evidence="6" id="KW-0865">Zymogen</keyword>
<dbReference type="PROSITE" id="PS51892">
    <property type="entry name" value="SUBTILASE"/>
    <property type="match status" value="1"/>
</dbReference>
<evidence type="ECO:0000259" key="9">
    <source>
        <dbReference type="Pfam" id="PF00082"/>
    </source>
</evidence>
<feature type="domain" description="Peptidase S8/S53" evidence="9">
    <location>
        <begin position="712"/>
        <end position="935"/>
    </location>
</feature>
<evidence type="ECO:0000256" key="4">
    <source>
        <dbReference type="ARBA" id="ARBA00022801"/>
    </source>
</evidence>
<organism evidence="10 11">
    <name type="scientific">Cladophialophora psammophila CBS 110553</name>
    <dbReference type="NCBI Taxonomy" id="1182543"/>
    <lineage>
        <taxon>Eukaryota</taxon>
        <taxon>Fungi</taxon>
        <taxon>Dikarya</taxon>
        <taxon>Ascomycota</taxon>
        <taxon>Pezizomycotina</taxon>
        <taxon>Eurotiomycetes</taxon>
        <taxon>Chaetothyriomycetidae</taxon>
        <taxon>Chaetothyriales</taxon>
        <taxon>Herpotrichiellaceae</taxon>
        <taxon>Cladophialophora</taxon>
    </lineage>
</organism>
<name>W9WVY8_9EURO</name>
<evidence type="ECO:0000256" key="2">
    <source>
        <dbReference type="ARBA" id="ARBA00022670"/>
    </source>
</evidence>
<dbReference type="InterPro" id="IPR002110">
    <property type="entry name" value="Ankyrin_rpt"/>
</dbReference>
<dbReference type="STRING" id="1182543.W9WVY8"/>
<feature type="compositionally biased region" description="Polar residues" evidence="8">
    <location>
        <begin position="339"/>
        <end position="355"/>
    </location>
</feature>
<dbReference type="EMBL" id="AMGX01000012">
    <property type="protein sequence ID" value="EXJ68826.1"/>
    <property type="molecule type" value="Genomic_DNA"/>
</dbReference>
<feature type="active site" description="Charge relay system" evidence="7">
    <location>
        <position position="757"/>
    </location>
</feature>
<dbReference type="eggNOG" id="ENOG502S098">
    <property type="taxonomic scope" value="Eukaryota"/>
</dbReference>
<protein>
    <recommendedName>
        <fullName evidence="9">Peptidase S8/S53 domain-containing protein</fullName>
    </recommendedName>
</protein>
<dbReference type="RefSeq" id="XP_007746536.1">
    <property type="nucleotide sequence ID" value="XM_007748346.1"/>
</dbReference>
<evidence type="ECO:0000256" key="5">
    <source>
        <dbReference type="ARBA" id="ARBA00022825"/>
    </source>
</evidence>
<dbReference type="OrthoDB" id="4368301at2759"/>
<proteinExistence type="inferred from homology"/>
<dbReference type="InterPro" id="IPR050131">
    <property type="entry name" value="Peptidase_S8_subtilisin-like"/>
</dbReference>
<accession>W9WVY8</accession>
<evidence type="ECO:0000256" key="1">
    <source>
        <dbReference type="ARBA" id="ARBA00011073"/>
    </source>
</evidence>
<dbReference type="Proteomes" id="UP000019471">
    <property type="component" value="Unassembled WGS sequence"/>
</dbReference>
<evidence type="ECO:0000256" key="3">
    <source>
        <dbReference type="ARBA" id="ARBA00022729"/>
    </source>
</evidence>
<evidence type="ECO:0000256" key="6">
    <source>
        <dbReference type="ARBA" id="ARBA00023145"/>
    </source>
</evidence>
<sequence length="1023" mass="115228">MEHTSTQRSQIDDNQDDEGEFVIGDYLDLPGEQKEIRAIFDDIVERARSNKLNLGDEANRRRFRKENGGQWLLNAEDNKSLLHLLAYSSASRDCLLLSFMLINEDSDILSWQDDYKRTPFHAAISRKNYIWLFHVGDYICAQKGWDLDNFLRVTSDDTGNCLHAAFKLASPELKYYVKAISLMVDHASRSTLRSQDERGYTPLHHAVAFKNCTKDQVQIVQKLLEREGKALDCVTAGPKRMSPYQYHVSTRHEAQPRAQDEFPTQPQDEFPTQPQDEFQASQPFLHGNIQPDTGLQKLAIRGDVIDNVTSSPLGIDSGTGASKLPSLEMPTIYNVGQPKKTQPSLEIDQPRSSVVPTAGPMASLQADSSSTLKSMDKLLLRPKVLDTALRTGGGIQAHPLLSQSIPFKERRGSITSTTLVTEESADEMKRMLELYCLRNRSPAQASKILYGRNVDDKQICFEYFEAPEEIVAKDFKITFNHVHFNNILQYVAIPHIKVDLDDNEAKSVAGPGRRDAVFFLRWLRGRGVKQVLRVIVDDLPQSGPLPAHDDETIEEVLNGLGVEELDWKKLDLCPETIGCVGTQLEKVHLYWGGSNAVLRGWSEQSGLAALDHLTNKPRMKQKDGRTSRQSENIKKFQQRLETYTREKKIKVRVVDDQRYLKRGEIMPPSRTGDDTEAEPHRWIESMKQFAEVIINMPHPNTDDKKIPPQLKQDIKIAIIDDGADISQLQLRGNVVGGQTLYQEENRQHPYWFSSSGHGTAMASLVQQVFPLVKLYIFRLESHFSESGNKLSIKSETAAIKLAIAHHVDIISMSWSLQPKDDDEETRKSLEDAVGEAFNNHILMFCSAADAGDTKKDSYPSYYCRDKIIRIGAADAAERSSKWVGDRKSVDFDFLLPGVKVKHYVSAGLQMKDSHCILDGSSIATALAAGLAGLILYCVQLAAICTHANEEEPTPTALTVKDYEKLKSLEVMKNAFENIGVNDQFFIEIWHQFDPAAQKIENSHFNKVKWSAVAAMARNLINKH</sequence>
<dbReference type="HOGENOM" id="CLU_006016_0_1_1"/>
<feature type="region of interest" description="Disordered" evidence="8">
    <location>
        <begin position="248"/>
        <end position="275"/>
    </location>
</feature>
<feature type="compositionally biased region" description="Polar residues" evidence="8">
    <location>
        <begin position="262"/>
        <end position="275"/>
    </location>
</feature>
<dbReference type="GO" id="GO:0004252">
    <property type="term" value="F:serine-type endopeptidase activity"/>
    <property type="evidence" value="ECO:0007669"/>
    <property type="project" value="UniProtKB-UniRule"/>
</dbReference>
<dbReference type="SUPFAM" id="SSF52743">
    <property type="entry name" value="Subtilisin-like"/>
    <property type="match status" value="1"/>
</dbReference>
<evidence type="ECO:0000313" key="10">
    <source>
        <dbReference type="EMBL" id="EXJ68826.1"/>
    </source>
</evidence>
<gene>
    <name evidence="10" type="ORF">A1O5_07758</name>
</gene>
<keyword evidence="4 7" id="KW-0378">Hydrolase</keyword>
<comment type="similarity">
    <text evidence="1 7">Belongs to the peptidase S8 family.</text>
</comment>
<dbReference type="GO" id="GO:0006508">
    <property type="term" value="P:proteolysis"/>
    <property type="evidence" value="ECO:0007669"/>
    <property type="project" value="UniProtKB-KW"/>
</dbReference>
<dbReference type="Gene3D" id="3.40.50.200">
    <property type="entry name" value="Peptidase S8/S53 domain"/>
    <property type="match status" value="1"/>
</dbReference>
<dbReference type="Pfam" id="PF00023">
    <property type="entry name" value="Ank"/>
    <property type="match status" value="1"/>
</dbReference>
<comment type="caution">
    <text evidence="10">The sequence shown here is derived from an EMBL/GenBank/DDBJ whole genome shotgun (WGS) entry which is preliminary data.</text>
</comment>
<keyword evidence="11" id="KW-1185">Reference proteome</keyword>
<dbReference type="InterPro" id="IPR036852">
    <property type="entry name" value="Peptidase_S8/S53_dom_sf"/>
</dbReference>
<feature type="compositionally biased region" description="Basic and acidic residues" evidence="8">
    <location>
        <begin position="250"/>
        <end position="260"/>
    </location>
</feature>
<evidence type="ECO:0000256" key="7">
    <source>
        <dbReference type="PROSITE-ProRule" id="PRU01240"/>
    </source>
</evidence>
<dbReference type="PANTHER" id="PTHR43806">
    <property type="entry name" value="PEPTIDASE S8"/>
    <property type="match status" value="1"/>
</dbReference>
<evidence type="ECO:0000313" key="11">
    <source>
        <dbReference type="Proteomes" id="UP000019471"/>
    </source>
</evidence>
<dbReference type="InterPro" id="IPR015500">
    <property type="entry name" value="Peptidase_S8_subtilisin-rel"/>
</dbReference>
<keyword evidence="3" id="KW-0732">Signal</keyword>
<dbReference type="AlphaFoldDB" id="W9WVY8"/>
<feature type="active site" description="Charge relay system" evidence="7">
    <location>
        <position position="921"/>
    </location>
</feature>
<dbReference type="InterPro" id="IPR036770">
    <property type="entry name" value="Ankyrin_rpt-contain_sf"/>
</dbReference>
<evidence type="ECO:0000256" key="8">
    <source>
        <dbReference type="SAM" id="MobiDB-lite"/>
    </source>
</evidence>
<dbReference type="PRINTS" id="PR00723">
    <property type="entry name" value="SUBTILISIN"/>
</dbReference>
<keyword evidence="5 7" id="KW-0720">Serine protease</keyword>
<dbReference type="PANTHER" id="PTHR43806:SF58">
    <property type="entry name" value="ALKALINE PROTEASE 1-RELATED"/>
    <property type="match status" value="1"/>
</dbReference>
<keyword evidence="2 7" id="KW-0645">Protease</keyword>
<feature type="active site" description="Charge relay system" evidence="7">
    <location>
        <position position="720"/>
    </location>
</feature>
<reference evidence="10 11" key="1">
    <citation type="submission" date="2013-03" db="EMBL/GenBank/DDBJ databases">
        <title>The Genome Sequence of Cladophialophora psammophila CBS 110553.</title>
        <authorList>
            <consortium name="The Broad Institute Genomics Platform"/>
            <person name="Cuomo C."/>
            <person name="de Hoog S."/>
            <person name="Gorbushina A."/>
            <person name="Walker B."/>
            <person name="Young S.K."/>
            <person name="Zeng Q."/>
            <person name="Gargeya S."/>
            <person name="Fitzgerald M."/>
            <person name="Haas B."/>
            <person name="Abouelleil A."/>
            <person name="Allen A.W."/>
            <person name="Alvarado L."/>
            <person name="Arachchi H.M."/>
            <person name="Berlin A.M."/>
            <person name="Chapman S.B."/>
            <person name="Gainer-Dewar J."/>
            <person name="Goldberg J."/>
            <person name="Griggs A."/>
            <person name="Gujja S."/>
            <person name="Hansen M."/>
            <person name="Howarth C."/>
            <person name="Imamovic A."/>
            <person name="Ireland A."/>
            <person name="Larimer J."/>
            <person name="McCowan C."/>
            <person name="Murphy C."/>
            <person name="Pearson M."/>
            <person name="Poon T.W."/>
            <person name="Priest M."/>
            <person name="Roberts A."/>
            <person name="Saif S."/>
            <person name="Shea T."/>
            <person name="Sisk P."/>
            <person name="Sykes S."/>
            <person name="Wortman J."/>
            <person name="Nusbaum C."/>
            <person name="Birren B."/>
        </authorList>
    </citation>
    <scope>NUCLEOTIDE SEQUENCE [LARGE SCALE GENOMIC DNA]</scope>
    <source>
        <strain evidence="10 11">CBS 110553</strain>
    </source>
</reference>
<dbReference type="Gene3D" id="1.25.40.20">
    <property type="entry name" value="Ankyrin repeat-containing domain"/>
    <property type="match status" value="1"/>
</dbReference>
<dbReference type="Pfam" id="PF00082">
    <property type="entry name" value="Peptidase_S8"/>
    <property type="match status" value="1"/>
</dbReference>
<dbReference type="InterPro" id="IPR000209">
    <property type="entry name" value="Peptidase_S8/S53_dom"/>
</dbReference>